<sequence>MTTQHSPVPQQQPPFAGSPVVRGEPTGGVGPRFSLYTEEFAGDPHRAYVAMRSRYGSLVPIDLAPDVPATLVIGYEAAVRILNDPDRFPADPRTWQTSIPPDSPVRPMMEWYPNALRNSGDLHLRYRQAYVHAIDGIDLHELNQTVERLAVPLINSFCETGKADLVTQYAFPLVFEVLNRMVGCTPELGERVANGMAALFDTVNAEWGMKHLSEALMELIFQKRSDPGSDVTSRLVHHPAKLDDEELLSNLISFYGAGVEPQQNLINNTLLLMMTDERFGGSMLGGSLSTRDALDEVLFNDPPMANFCTTYPRQPILVENTWLPAHQPVLISLSACNNDPAIRGGDHIGNRSHLAWSIGPHTCPAKSPALVVVQGAIDLLLDALPELELAVPSEEIGWRPGPFHRALAALPVSFPPAPPLNTV</sequence>
<name>A0A846XCX8_9NOCA</name>
<dbReference type="RefSeq" id="WP_068037089.1">
    <property type="nucleotide sequence ID" value="NZ_JAAXOO010000001.1"/>
</dbReference>
<evidence type="ECO:0000256" key="3">
    <source>
        <dbReference type="ARBA" id="ARBA00022723"/>
    </source>
</evidence>
<keyword evidence="9" id="KW-1185">Reference proteome</keyword>
<evidence type="ECO:0000256" key="7">
    <source>
        <dbReference type="SAM" id="MobiDB-lite"/>
    </source>
</evidence>
<dbReference type="SUPFAM" id="SSF48264">
    <property type="entry name" value="Cytochrome P450"/>
    <property type="match status" value="1"/>
</dbReference>
<gene>
    <name evidence="8" type="ORF">HGA13_05895</name>
</gene>
<evidence type="ECO:0000256" key="6">
    <source>
        <dbReference type="ARBA" id="ARBA00023033"/>
    </source>
</evidence>
<evidence type="ECO:0000256" key="1">
    <source>
        <dbReference type="ARBA" id="ARBA00010617"/>
    </source>
</evidence>
<dbReference type="EMBL" id="JAAXOO010000001">
    <property type="protein sequence ID" value="NKY32610.1"/>
    <property type="molecule type" value="Genomic_DNA"/>
</dbReference>
<protein>
    <submittedName>
        <fullName evidence="8">Cytochrome P450</fullName>
    </submittedName>
</protein>
<dbReference type="InterPro" id="IPR002397">
    <property type="entry name" value="Cyt_P450_B"/>
</dbReference>
<accession>A0A846XCX8</accession>
<dbReference type="GO" id="GO:0016705">
    <property type="term" value="F:oxidoreductase activity, acting on paired donors, with incorporation or reduction of molecular oxygen"/>
    <property type="evidence" value="ECO:0007669"/>
    <property type="project" value="InterPro"/>
</dbReference>
<keyword evidence="6" id="KW-0503">Monooxygenase</keyword>
<comment type="similarity">
    <text evidence="1">Belongs to the cytochrome P450 family.</text>
</comment>
<dbReference type="PRINTS" id="PR00359">
    <property type="entry name" value="BP450"/>
</dbReference>
<evidence type="ECO:0000256" key="2">
    <source>
        <dbReference type="ARBA" id="ARBA00022617"/>
    </source>
</evidence>
<proteinExistence type="inferred from homology"/>
<comment type="caution">
    <text evidence="8">The sequence shown here is derived from an EMBL/GenBank/DDBJ whole genome shotgun (WGS) entry which is preliminary data.</text>
</comment>
<keyword evidence="3" id="KW-0479">Metal-binding</keyword>
<evidence type="ECO:0000256" key="4">
    <source>
        <dbReference type="ARBA" id="ARBA00023002"/>
    </source>
</evidence>
<dbReference type="InterPro" id="IPR036396">
    <property type="entry name" value="Cyt_P450_sf"/>
</dbReference>
<dbReference type="Gene3D" id="1.10.630.10">
    <property type="entry name" value="Cytochrome P450"/>
    <property type="match status" value="1"/>
</dbReference>
<evidence type="ECO:0000313" key="9">
    <source>
        <dbReference type="Proteomes" id="UP000565715"/>
    </source>
</evidence>
<reference evidence="8 9" key="1">
    <citation type="submission" date="2020-04" db="EMBL/GenBank/DDBJ databases">
        <title>MicrobeNet Type strains.</title>
        <authorList>
            <person name="Nicholson A.C."/>
        </authorList>
    </citation>
    <scope>NUCLEOTIDE SEQUENCE [LARGE SCALE GENOMIC DNA]</scope>
    <source>
        <strain evidence="8 9">DSM 45078</strain>
    </source>
</reference>
<keyword evidence="2" id="KW-0349">Heme</keyword>
<keyword evidence="4" id="KW-0560">Oxidoreductase</keyword>
<organism evidence="8 9">
    <name type="scientific">Nocardia speluncae</name>
    <dbReference type="NCBI Taxonomy" id="419477"/>
    <lineage>
        <taxon>Bacteria</taxon>
        <taxon>Bacillati</taxon>
        <taxon>Actinomycetota</taxon>
        <taxon>Actinomycetes</taxon>
        <taxon>Mycobacteriales</taxon>
        <taxon>Nocardiaceae</taxon>
        <taxon>Nocardia</taxon>
    </lineage>
</organism>
<dbReference type="PANTHER" id="PTHR46696:SF1">
    <property type="entry name" value="CYTOCHROME P450 YJIB-RELATED"/>
    <property type="match status" value="1"/>
</dbReference>
<evidence type="ECO:0000313" key="8">
    <source>
        <dbReference type="EMBL" id="NKY32610.1"/>
    </source>
</evidence>
<dbReference type="GO" id="GO:0005506">
    <property type="term" value="F:iron ion binding"/>
    <property type="evidence" value="ECO:0007669"/>
    <property type="project" value="InterPro"/>
</dbReference>
<feature type="region of interest" description="Disordered" evidence="7">
    <location>
        <begin position="1"/>
        <end position="28"/>
    </location>
</feature>
<dbReference type="GO" id="GO:0020037">
    <property type="term" value="F:heme binding"/>
    <property type="evidence" value="ECO:0007669"/>
    <property type="project" value="InterPro"/>
</dbReference>
<dbReference type="AlphaFoldDB" id="A0A846XCX8"/>
<keyword evidence="5" id="KW-0408">Iron</keyword>
<dbReference type="Proteomes" id="UP000565715">
    <property type="component" value="Unassembled WGS sequence"/>
</dbReference>
<evidence type="ECO:0000256" key="5">
    <source>
        <dbReference type="ARBA" id="ARBA00023004"/>
    </source>
</evidence>
<dbReference type="GO" id="GO:0004497">
    <property type="term" value="F:monooxygenase activity"/>
    <property type="evidence" value="ECO:0007669"/>
    <property type="project" value="UniProtKB-KW"/>
</dbReference>
<dbReference type="CDD" id="cd20623">
    <property type="entry name" value="CYP_unk"/>
    <property type="match status" value="1"/>
</dbReference>
<dbReference type="PANTHER" id="PTHR46696">
    <property type="entry name" value="P450, PUTATIVE (EUROFUNG)-RELATED"/>
    <property type="match status" value="1"/>
</dbReference>